<dbReference type="PANTHER" id="PTHR42681:SF1">
    <property type="entry name" value="MALONYL-COA-ACYL CARRIER PROTEIN TRANSACYLASE, MITOCHONDRIAL"/>
    <property type="match status" value="1"/>
</dbReference>
<dbReference type="GO" id="GO:0006633">
    <property type="term" value="P:fatty acid biosynthetic process"/>
    <property type="evidence" value="ECO:0007669"/>
    <property type="project" value="TreeGrafter"/>
</dbReference>
<dbReference type="SUPFAM" id="SSF55048">
    <property type="entry name" value="Probable ACP-binding domain of malonyl-CoA ACP transacylase"/>
    <property type="match status" value="1"/>
</dbReference>
<dbReference type="InterPro" id="IPR016035">
    <property type="entry name" value="Acyl_Trfase/lysoPLipase"/>
</dbReference>
<dbReference type="RefSeq" id="WP_066611549.1">
    <property type="nucleotide sequence ID" value="NZ_LQQU01000017.1"/>
</dbReference>
<evidence type="ECO:0000256" key="6">
    <source>
        <dbReference type="PIRNR" id="PIRNR000446"/>
    </source>
</evidence>
<evidence type="ECO:0000256" key="2">
    <source>
        <dbReference type="ARBA" id="ARBA00018953"/>
    </source>
</evidence>
<dbReference type="SUPFAM" id="SSF52151">
    <property type="entry name" value="FabD/lysophospholipase-like"/>
    <property type="match status" value="1"/>
</dbReference>
<feature type="domain" description="Malonyl-CoA:ACP transacylase (MAT)" evidence="8">
    <location>
        <begin position="6"/>
        <end position="300"/>
    </location>
</feature>
<feature type="active site" evidence="7">
    <location>
        <position position="199"/>
    </location>
</feature>
<sequence length="310" mass="31835">MAFAFLFPGQGSQSLKMMDGFADLPVVKATFDEASAALGEDLWAMLQAETADAINATVNTQPLMLAAGVATYRAWLETGGALPAAVAGHSLGEYSALVAAGSLAFADAVKLVRLRAEAMQSAVPAGQGAMAAILNLSDDDIRAACAEAAQGEVVEPVNFNSPGQVVIAGAKAAVERAMEICKARGAKRALPLPVSVPSHCALMKPAADKLAAALESIEIKAPAMTVLHNADVEGYADPAQIRDALVRQLYSPVRWTETIQTLAAAGIVQMAECGPGKVLAGLAKRIDGNVKCVALTDAAALEAARAELTA</sequence>
<dbReference type="EMBL" id="LQQU01000017">
    <property type="protein sequence ID" value="KZE32699.1"/>
    <property type="molecule type" value="Genomic_DNA"/>
</dbReference>
<name>A0A165FBD5_9NEIS</name>
<dbReference type="PANTHER" id="PTHR42681">
    <property type="entry name" value="MALONYL-COA-ACYL CARRIER PROTEIN TRANSACYLASE, MITOCHONDRIAL"/>
    <property type="match status" value="1"/>
</dbReference>
<dbReference type="STRING" id="1452487.AVW16_09925"/>
<keyword evidence="3 6" id="KW-0808">Transferase</keyword>
<proteinExistence type="inferred from homology"/>
<dbReference type="NCBIfam" id="TIGR00128">
    <property type="entry name" value="fabD"/>
    <property type="match status" value="1"/>
</dbReference>
<dbReference type="InterPro" id="IPR016036">
    <property type="entry name" value="Malonyl_transacylase_ACP-bd"/>
</dbReference>
<evidence type="ECO:0000313" key="10">
    <source>
        <dbReference type="Proteomes" id="UP000076625"/>
    </source>
</evidence>
<gene>
    <name evidence="9" type="ORF">AVW16_09925</name>
</gene>
<reference evidence="10" key="1">
    <citation type="submission" date="2016-01" db="EMBL/GenBank/DDBJ databases">
        <title>Draft genome of Chromobacterium sp. F49.</title>
        <authorList>
            <person name="Hong K.W."/>
        </authorList>
    </citation>
    <scope>NUCLEOTIDE SEQUENCE [LARGE SCALE GENOMIC DNA]</scope>
    <source>
        <strain evidence="10">CN10</strain>
    </source>
</reference>
<evidence type="ECO:0000256" key="3">
    <source>
        <dbReference type="ARBA" id="ARBA00022679"/>
    </source>
</evidence>
<evidence type="ECO:0000259" key="8">
    <source>
        <dbReference type="SMART" id="SM00827"/>
    </source>
</evidence>
<evidence type="ECO:0000256" key="5">
    <source>
        <dbReference type="ARBA" id="ARBA00048462"/>
    </source>
</evidence>
<evidence type="ECO:0000256" key="1">
    <source>
        <dbReference type="ARBA" id="ARBA00013258"/>
    </source>
</evidence>
<dbReference type="GO" id="GO:0005829">
    <property type="term" value="C:cytosol"/>
    <property type="evidence" value="ECO:0007669"/>
    <property type="project" value="TreeGrafter"/>
</dbReference>
<dbReference type="InterPro" id="IPR014043">
    <property type="entry name" value="Acyl_transferase_dom"/>
</dbReference>
<feature type="active site" evidence="7">
    <location>
        <position position="90"/>
    </location>
</feature>
<dbReference type="GO" id="GO:0004314">
    <property type="term" value="F:[acyl-carrier-protein] S-malonyltransferase activity"/>
    <property type="evidence" value="ECO:0007669"/>
    <property type="project" value="UniProtKB-EC"/>
</dbReference>
<dbReference type="InterPro" id="IPR001227">
    <property type="entry name" value="Ac_transferase_dom_sf"/>
</dbReference>
<dbReference type="Gene3D" id="3.40.366.10">
    <property type="entry name" value="Malonyl-Coenzyme A Acyl Carrier Protein, domain 2"/>
    <property type="match status" value="1"/>
</dbReference>
<dbReference type="FunFam" id="3.30.70.250:FF:000001">
    <property type="entry name" value="Malonyl CoA-acyl carrier protein transacylase"/>
    <property type="match status" value="1"/>
</dbReference>
<evidence type="ECO:0000256" key="7">
    <source>
        <dbReference type="PIRSR" id="PIRSR000446-1"/>
    </source>
</evidence>
<dbReference type="InterPro" id="IPR004410">
    <property type="entry name" value="Malonyl_CoA-ACP_transAc_FabD"/>
</dbReference>
<dbReference type="SMART" id="SM00827">
    <property type="entry name" value="PKS_AT"/>
    <property type="match status" value="1"/>
</dbReference>
<dbReference type="InterPro" id="IPR024925">
    <property type="entry name" value="Malonyl_CoA-ACP_transAc"/>
</dbReference>
<evidence type="ECO:0000256" key="4">
    <source>
        <dbReference type="ARBA" id="ARBA00023315"/>
    </source>
</evidence>
<comment type="catalytic activity">
    <reaction evidence="5 6">
        <text>holo-[ACP] + malonyl-CoA = malonyl-[ACP] + CoA</text>
        <dbReference type="Rhea" id="RHEA:41792"/>
        <dbReference type="Rhea" id="RHEA-COMP:9623"/>
        <dbReference type="Rhea" id="RHEA-COMP:9685"/>
        <dbReference type="ChEBI" id="CHEBI:57287"/>
        <dbReference type="ChEBI" id="CHEBI:57384"/>
        <dbReference type="ChEBI" id="CHEBI:64479"/>
        <dbReference type="ChEBI" id="CHEBI:78449"/>
        <dbReference type="EC" id="2.3.1.39"/>
    </reaction>
</comment>
<dbReference type="Proteomes" id="UP000076625">
    <property type="component" value="Unassembled WGS sequence"/>
</dbReference>
<comment type="similarity">
    <text evidence="6">Belongs to the fabD family.</text>
</comment>
<dbReference type="PIRSF" id="PIRSF000446">
    <property type="entry name" value="Mct"/>
    <property type="match status" value="1"/>
</dbReference>
<keyword evidence="4 6" id="KW-0012">Acyltransferase</keyword>
<organism evidence="9 10">
    <name type="scientific">Crenobacter luteus</name>
    <dbReference type="NCBI Taxonomy" id="1452487"/>
    <lineage>
        <taxon>Bacteria</taxon>
        <taxon>Pseudomonadati</taxon>
        <taxon>Pseudomonadota</taxon>
        <taxon>Betaproteobacteria</taxon>
        <taxon>Neisseriales</taxon>
        <taxon>Neisseriaceae</taxon>
        <taxon>Crenobacter</taxon>
    </lineage>
</organism>
<protein>
    <recommendedName>
        <fullName evidence="2 6">Malonyl CoA-acyl carrier protein transacylase</fullName>
        <ecNumber evidence="1 6">2.3.1.39</ecNumber>
    </recommendedName>
</protein>
<dbReference type="AlphaFoldDB" id="A0A165FBD5"/>
<dbReference type="EC" id="2.3.1.39" evidence="1 6"/>
<dbReference type="Gene3D" id="3.30.70.250">
    <property type="entry name" value="Malonyl-CoA ACP transacylase, ACP-binding"/>
    <property type="match status" value="1"/>
</dbReference>
<comment type="caution">
    <text evidence="9">The sequence shown here is derived from an EMBL/GenBank/DDBJ whole genome shotgun (WGS) entry which is preliminary data.</text>
</comment>
<dbReference type="InterPro" id="IPR050858">
    <property type="entry name" value="Mal-CoA-ACP_Trans/PKS_FabD"/>
</dbReference>
<keyword evidence="10" id="KW-1185">Reference proteome</keyword>
<accession>A0A165FBD5</accession>
<dbReference type="OrthoDB" id="9808564at2"/>
<dbReference type="Pfam" id="PF00698">
    <property type="entry name" value="Acyl_transf_1"/>
    <property type="match status" value="1"/>
</dbReference>
<evidence type="ECO:0000313" key="9">
    <source>
        <dbReference type="EMBL" id="KZE32699.1"/>
    </source>
</evidence>